<protein>
    <submittedName>
        <fullName evidence="1">Uncharacterized protein</fullName>
    </submittedName>
</protein>
<sequence>MWHPSGRPSCWCRDYRARRDTRGGVAPVGRDLIVTQEAIAIRVSLLNHSLFVLVSQSDLSKKDLCPAVGLYTVVNPARGWCLAEPNWGLYQLSTQLGVCV</sequence>
<gene>
    <name evidence="1" type="ORF">Taro_037956</name>
</gene>
<keyword evidence="2" id="KW-1185">Reference proteome</keyword>
<organism evidence="1 2">
    <name type="scientific">Colocasia esculenta</name>
    <name type="common">Wild taro</name>
    <name type="synonym">Arum esculentum</name>
    <dbReference type="NCBI Taxonomy" id="4460"/>
    <lineage>
        <taxon>Eukaryota</taxon>
        <taxon>Viridiplantae</taxon>
        <taxon>Streptophyta</taxon>
        <taxon>Embryophyta</taxon>
        <taxon>Tracheophyta</taxon>
        <taxon>Spermatophyta</taxon>
        <taxon>Magnoliopsida</taxon>
        <taxon>Liliopsida</taxon>
        <taxon>Araceae</taxon>
        <taxon>Aroideae</taxon>
        <taxon>Colocasieae</taxon>
        <taxon>Colocasia</taxon>
    </lineage>
</organism>
<dbReference type="Proteomes" id="UP000652761">
    <property type="component" value="Unassembled WGS sequence"/>
</dbReference>
<accession>A0A843W222</accession>
<dbReference type="AlphaFoldDB" id="A0A843W222"/>
<name>A0A843W222_COLES</name>
<reference evidence="1" key="1">
    <citation type="submission" date="2017-07" db="EMBL/GenBank/DDBJ databases">
        <title>Taro Niue Genome Assembly and Annotation.</title>
        <authorList>
            <person name="Atibalentja N."/>
            <person name="Keating K."/>
            <person name="Fields C.J."/>
        </authorList>
    </citation>
    <scope>NUCLEOTIDE SEQUENCE</scope>
    <source>
        <strain evidence="1">Niue_2</strain>
        <tissue evidence="1">Leaf</tissue>
    </source>
</reference>
<proteinExistence type="predicted"/>
<dbReference type="EMBL" id="NMUH01003357">
    <property type="protein sequence ID" value="MQM05153.1"/>
    <property type="molecule type" value="Genomic_DNA"/>
</dbReference>
<evidence type="ECO:0000313" key="1">
    <source>
        <dbReference type="EMBL" id="MQM05153.1"/>
    </source>
</evidence>
<evidence type="ECO:0000313" key="2">
    <source>
        <dbReference type="Proteomes" id="UP000652761"/>
    </source>
</evidence>
<comment type="caution">
    <text evidence="1">The sequence shown here is derived from an EMBL/GenBank/DDBJ whole genome shotgun (WGS) entry which is preliminary data.</text>
</comment>